<feature type="signal peptide" evidence="7">
    <location>
        <begin position="1"/>
        <end position="19"/>
    </location>
</feature>
<dbReference type="GO" id="GO:0020037">
    <property type="term" value="F:heme binding"/>
    <property type="evidence" value="ECO:0007669"/>
    <property type="project" value="InterPro"/>
</dbReference>
<feature type="binding site" description="axial binding residue" evidence="6">
    <location>
        <position position="60"/>
    </location>
    <ligand>
        <name>heme c</name>
        <dbReference type="ChEBI" id="CHEBI:61717"/>
        <label>1</label>
    </ligand>
    <ligandPart>
        <name>Fe</name>
        <dbReference type="ChEBI" id="CHEBI:18248"/>
    </ligandPart>
</feature>
<proteinExistence type="predicted"/>
<feature type="binding site" description="axial binding residue" evidence="6">
    <location>
        <position position="89"/>
    </location>
    <ligand>
        <name>heme c</name>
        <dbReference type="ChEBI" id="CHEBI:61717"/>
        <label>1</label>
    </ligand>
    <ligandPart>
        <name>Fe</name>
        <dbReference type="ChEBI" id="CHEBI:18248"/>
    </ligandPart>
</feature>
<feature type="binding site" description="axial binding residue" evidence="6">
    <location>
        <position position="93"/>
    </location>
    <ligand>
        <name>heme c</name>
        <dbReference type="ChEBI" id="CHEBI:61717"/>
        <label>1</label>
    </ligand>
    <ligandPart>
        <name>Fe</name>
        <dbReference type="ChEBI" id="CHEBI:18248"/>
    </ligandPart>
</feature>
<evidence type="ECO:0000256" key="3">
    <source>
        <dbReference type="ARBA" id="ARBA00022723"/>
    </source>
</evidence>
<feature type="binding site" description="axial binding residue" evidence="6">
    <location>
        <position position="46"/>
    </location>
    <ligand>
        <name>heme c</name>
        <dbReference type="ChEBI" id="CHEBI:61717"/>
        <label>1</label>
    </ligand>
    <ligandPart>
        <name>Fe</name>
        <dbReference type="ChEBI" id="CHEBI:18248"/>
    </ligandPart>
</feature>
<evidence type="ECO:0000256" key="5">
    <source>
        <dbReference type="ARBA" id="ARBA00023004"/>
    </source>
</evidence>
<organism evidence="9 10">
    <name type="scientific">Desulfosarcina ovata subsp. sediminis</name>
    <dbReference type="NCBI Taxonomy" id="885957"/>
    <lineage>
        <taxon>Bacteria</taxon>
        <taxon>Pseudomonadati</taxon>
        <taxon>Thermodesulfobacteriota</taxon>
        <taxon>Desulfobacteria</taxon>
        <taxon>Desulfobacterales</taxon>
        <taxon>Desulfosarcinaceae</taxon>
        <taxon>Desulfosarcina</taxon>
    </lineage>
</organism>
<dbReference type="EMBL" id="AP021876">
    <property type="protein sequence ID" value="BBO84692.1"/>
    <property type="molecule type" value="Genomic_DNA"/>
</dbReference>
<dbReference type="KEGG" id="dov:DSCO28_52580"/>
<keyword evidence="5 6" id="KW-0408">Iron</keyword>
<keyword evidence="1" id="KW-0813">Transport</keyword>
<dbReference type="RefSeq" id="WP_155324540.1">
    <property type="nucleotide sequence ID" value="NZ_AP021876.1"/>
</dbReference>
<accession>A0A5K7ZWR6</accession>
<keyword evidence="2 6" id="KW-0349">Heme</keyword>
<dbReference type="InterPro" id="IPR002322">
    <property type="entry name" value="Cyt_c_III"/>
</dbReference>
<sequence length="114" mass="12174">MKRILLGIALLMAVVGAFTATGTAANRGPAEIDIFGGSRGKVPFPHARHQDRLGDCNVCHSVFPQETDAIQTMKASGALTSKQVMNAQCIKCHKAEKRAGKPFGPLTCNTCHVR</sequence>
<dbReference type="Gene3D" id="3.90.10.10">
    <property type="entry name" value="Cytochrome C3"/>
    <property type="match status" value="1"/>
</dbReference>
<comment type="cofactor">
    <cofactor evidence="6">
        <name>heme c</name>
        <dbReference type="ChEBI" id="CHEBI:61717"/>
    </cofactor>
    <text evidence="6">Binds 4 heme c groups covalently per monomer.</text>
</comment>
<feature type="binding site" description="axial binding residue" evidence="6">
    <location>
        <position position="59"/>
    </location>
    <ligand>
        <name>heme c</name>
        <dbReference type="ChEBI" id="CHEBI:61717"/>
        <label>1</label>
    </ligand>
    <ligandPart>
        <name>Fe</name>
        <dbReference type="ChEBI" id="CHEBI:18248"/>
    </ligandPart>
</feature>
<dbReference type="PRINTS" id="PR00609">
    <property type="entry name" value="CYTOCHROMEC3"/>
</dbReference>
<dbReference type="Proteomes" id="UP000425960">
    <property type="component" value="Chromosome"/>
</dbReference>
<evidence type="ECO:0000259" key="8">
    <source>
        <dbReference type="Pfam" id="PF02085"/>
    </source>
</evidence>
<evidence type="ECO:0000313" key="10">
    <source>
        <dbReference type="Proteomes" id="UP000425960"/>
    </source>
</evidence>
<feature type="binding site" description="axial binding residue" evidence="6">
    <location>
        <position position="49"/>
    </location>
    <ligand>
        <name>heme c</name>
        <dbReference type="ChEBI" id="CHEBI:61717"/>
        <label>1</label>
    </ligand>
    <ligandPart>
        <name>Fe</name>
        <dbReference type="ChEBI" id="CHEBI:18248"/>
    </ligandPart>
</feature>
<feature type="binding site" description="axial binding residue" evidence="6">
    <location>
        <position position="111"/>
    </location>
    <ligand>
        <name>heme c</name>
        <dbReference type="ChEBI" id="CHEBI:61717"/>
        <label>1</label>
    </ligand>
    <ligandPart>
        <name>Fe</name>
        <dbReference type="ChEBI" id="CHEBI:18248"/>
    </ligandPart>
</feature>
<protein>
    <recommendedName>
        <fullName evidence="8">Class III cytochrome C domain-containing protein</fullName>
    </recommendedName>
</protein>
<dbReference type="CDD" id="cd08168">
    <property type="entry name" value="Cytochrom_C3"/>
    <property type="match status" value="1"/>
</dbReference>
<name>A0A5K7ZWR6_9BACT</name>
<feature type="domain" description="Class III cytochrome C" evidence="8">
    <location>
        <begin position="31"/>
        <end position="112"/>
    </location>
</feature>
<dbReference type="AlphaFoldDB" id="A0A5K7ZWR6"/>
<dbReference type="GO" id="GO:0046872">
    <property type="term" value="F:metal ion binding"/>
    <property type="evidence" value="ECO:0007669"/>
    <property type="project" value="UniProtKB-KW"/>
</dbReference>
<feature type="chain" id="PRO_5024369985" description="Class III cytochrome C domain-containing protein" evidence="7">
    <location>
        <begin position="20"/>
        <end position="114"/>
    </location>
</feature>
<feature type="binding site" description="axial binding residue" evidence="6">
    <location>
        <position position="56"/>
    </location>
    <ligand>
        <name>heme c</name>
        <dbReference type="ChEBI" id="CHEBI:61717"/>
        <label>1</label>
    </ligand>
    <ligandPart>
        <name>Fe</name>
        <dbReference type="ChEBI" id="CHEBI:18248"/>
    </ligandPart>
</feature>
<evidence type="ECO:0000313" key="9">
    <source>
        <dbReference type="EMBL" id="BBO84692.1"/>
    </source>
</evidence>
<dbReference type="SUPFAM" id="SSF48695">
    <property type="entry name" value="Multiheme cytochromes"/>
    <property type="match status" value="1"/>
</dbReference>
<evidence type="ECO:0000256" key="6">
    <source>
        <dbReference type="PIRSR" id="PIRSR602322-1"/>
    </source>
</evidence>
<evidence type="ECO:0000256" key="1">
    <source>
        <dbReference type="ARBA" id="ARBA00022448"/>
    </source>
</evidence>
<gene>
    <name evidence="9" type="ORF">DSCO28_52580</name>
</gene>
<dbReference type="Pfam" id="PF02085">
    <property type="entry name" value="Cytochrom_CIII"/>
    <property type="match status" value="1"/>
</dbReference>
<evidence type="ECO:0000256" key="7">
    <source>
        <dbReference type="SAM" id="SignalP"/>
    </source>
</evidence>
<dbReference type="InterPro" id="IPR036280">
    <property type="entry name" value="Multihaem_cyt_sf"/>
</dbReference>
<evidence type="ECO:0000256" key="4">
    <source>
        <dbReference type="ARBA" id="ARBA00022982"/>
    </source>
</evidence>
<dbReference type="InterPro" id="IPR020942">
    <property type="entry name" value="Cyt_c_III_dom"/>
</dbReference>
<keyword evidence="4" id="KW-0249">Electron transport</keyword>
<dbReference type="GO" id="GO:0009055">
    <property type="term" value="F:electron transfer activity"/>
    <property type="evidence" value="ECO:0007669"/>
    <property type="project" value="InterPro"/>
</dbReference>
<feature type="binding site" description="axial binding residue" evidence="6">
    <location>
        <position position="112"/>
    </location>
    <ligand>
        <name>heme c</name>
        <dbReference type="ChEBI" id="CHEBI:61717"/>
        <label>1</label>
    </ligand>
    <ligandPart>
        <name>Fe</name>
        <dbReference type="ChEBI" id="CHEBI:18248"/>
    </ligandPart>
</feature>
<evidence type="ECO:0000256" key="2">
    <source>
        <dbReference type="ARBA" id="ARBA00022617"/>
    </source>
</evidence>
<reference evidence="9 10" key="1">
    <citation type="submission" date="2019-11" db="EMBL/GenBank/DDBJ databases">
        <title>Comparative genomics of hydrocarbon-degrading Desulfosarcina strains.</title>
        <authorList>
            <person name="Watanabe M."/>
            <person name="Kojima H."/>
            <person name="Fukui M."/>
        </authorList>
    </citation>
    <scope>NUCLEOTIDE SEQUENCE [LARGE SCALE GENOMIC DNA]</scope>
    <source>
        <strain evidence="9 10">28bB2T</strain>
    </source>
</reference>
<feature type="binding site" description="axial binding residue" evidence="6">
    <location>
        <position position="108"/>
    </location>
    <ligand>
        <name>heme c</name>
        <dbReference type="ChEBI" id="CHEBI:61717"/>
        <label>1</label>
    </ligand>
    <ligandPart>
        <name>Fe</name>
        <dbReference type="ChEBI" id="CHEBI:18248"/>
    </ligandPart>
</feature>
<feature type="binding site" description="axial binding residue" evidence="6">
    <location>
        <position position="92"/>
    </location>
    <ligand>
        <name>heme c</name>
        <dbReference type="ChEBI" id="CHEBI:61717"/>
        <label>1</label>
    </ligand>
    <ligandPart>
        <name>Fe</name>
        <dbReference type="ChEBI" id="CHEBI:18248"/>
    </ligandPart>
</feature>
<keyword evidence="3 6" id="KW-0479">Metal-binding</keyword>
<keyword evidence="7" id="KW-0732">Signal</keyword>